<dbReference type="EMBL" id="AP022612">
    <property type="protein sequence ID" value="BBZ33310.1"/>
    <property type="molecule type" value="Genomic_DNA"/>
</dbReference>
<evidence type="ECO:0000313" key="2">
    <source>
        <dbReference type="Proteomes" id="UP000466931"/>
    </source>
</evidence>
<dbReference type="AlphaFoldDB" id="A0A7I7XVI5"/>
<gene>
    <name evidence="1" type="ORF">MCNF_19150</name>
</gene>
<sequence>MQVKLEVGAGNGSVEGRPSVAPVADSEFGIGDLSRPLRGMLIVWVGLCTAVVLWLAFENATLTTEVWDLIGTVLLFGIGITCALALVAILRRSTSALIVTLVSQLFIITLAGYVWLVDHRSPVSQLLGVTGVALAAGAISVLWVCHLGRHAGSAVTKGAALVAALFPLVGLAQFWMQTDYLPRSSRPLVNVQAELTPMGSSGPIVHALAKVTLHNRGTVQADMRGGVMGVVSFPRDTPTREPTRDAVAAGVNPFLGFAGVDFRLQPSGYDESRLLYAENFASLGTFLAPGGTEVYQAIVDIDTRVDRLARLSVYGVLVTQRAVEDTMTCYDPQYSYTYDSIEFQLNARQSHEWMPGTHVLCSDTQIASTGVVHDLVSDHPVLRVLHVIDSPFLDAPVILPFFGTRDAIEDPLSHIDSLDKGEKANPSTMIWASAEYAPSDADVSGGAVSGGKP</sequence>
<name>A0A7I7XVI5_9MYCO</name>
<keyword evidence="2" id="KW-1185">Reference proteome</keyword>
<proteinExistence type="predicted"/>
<reference evidence="1" key="2">
    <citation type="submission" date="2020-02" db="EMBL/GenBank/DDBJ databases">
        <authorList>
            <person name="Matsumoto Y."/>
            <person name="Motooka D."/>
            <person name="Nakamura S."/>
        </authorList>
    </citation>
    <scope>NUCLEOTIDE SEQUENCE</scope>
    <source>
        <strain evidence="1">JCM 13671</strain>
    </source>
</reference>
<protein>
    <submittedName>
        <fullName evidence="1">Uncharacterized protein</fullName>
    </submittedName>
</protein>
<dbReference type="RefSeq" id="WP_085150585.1">
    <property type="nucleotide sequence ID" value="NZ_AP022612.1"/>
</dbReference>
<dbReference type="Proteomes" id="UP000466931">
    <property type="component" value="Chromosome"/>
</dbReference>
<reference evidence="1" key="1">
    <citation type="journal article" date="2019" name="Emerg. Microbes Infect.">
        <title>Comprehensive subspecies identification of 175 nontuberculous mycobacteria species based on 7547 genomic profiles.</title>
        <authorList>
            <person name="Matsumoto Y."/>
            <person name="Kinjo T."/>
            <person name="Motooka D."/>
            <person name="Nabeya D."/>
            <person name="Jung N."/>
            <person name="Uechi K."/>
            <person name="Horii T."/>
            <person name="Iida T."/>
            <person name="Fujita J."/>
            <person name="Nakamura S."/>
        </authorList>
    </citation>
    <scope>NUCLEOTIDE SEQUENCE [LARGE SCALE GENOMIC DNA]</scope>
    <source>
        <strain evidence="1">JCM 13671</strain>
    </source>
</reference>
<organism evidence="1 2">
    <name type="scientific">Mycolicibacterium confluentis</name>
    <dbReference type="NCBI Taxonomy" id="28047"/>
    <lineage>
        <taxon>Bacteria</taxon>
        <taxon>Bacillati</taxon>
        <taxon>Actinomycetota</taxon>
        <taxon>Actinomycetes</taxon>
        <taxon>Mycobacteriales</taxon>
        <taxon>Mycobacteriaceae</taxon>
        <taxon>Mycolicibacterium</taxon>
    </lineage>
</organism>
<evidence type="ECO:0000313" key="1">
    <source>
        <dbReference type="EMBL" id="BBZ33310.1"/>
    </source>
</evidence>
<accession>A0A7I7XVI5</accession>
<dbReference type="OrthoDB" id="4674447at2"/>